<dbReference type="AlphaFoldDB" id="A0A157MGM5"/>
<dbReference type="RefSeq" id="WP_063492268.1">
    <property type="nucleotide sequence ID" value="NZ_CP016340.1"/>
</dbReference>
<dbReference type="NCBIfam" id="TIGR02429">
    <property type="entry name" value="pcaI_scoA_fam"/>
    <property type="match status" value="1"/>
</dbReference>
<evidence type="ECO:0000313" key="3">
    <source>
        <dbReference type="Proteomes" id="UP000076825"/>
    </source>
</evidence>
<accession>A0A157MGM5</accession>
<dbReference type="EMBL" id="LT546645">
    <property type="protein sequence ID" value="SAI72565.1"/>
    <property type="molecule type" value="Genomic_DNA"/>
</dbReference>
<dbReference type="KEGG" id="btrm:SAMEA390648703270"/>
<keyword evidence="1 2" id="KW-0808">Transferase</keyword>
<dbReference type="Pfam" id="PF01144">
    <property type="entry name" value="CoA_trans"/>
    <property type="match status" value="1"/>
</dbReference>
<proteinExistence type="predicted"/>
<dbReference type="GeneID" id="56589490"/>
<dbReference type="EC" id="2.8.3.6" evidence="2"/>
<dbReference type="SMART" id="SM00882">
    <property type="entry name" value="CoA_trans"/>
    <property type="match status" value="1"/>
</dbReference>
<dbReference type="OrthoDB" id="9777193at2"/>
<gene>
    <name evidence="2" type="primary">pcaI2</name>
    <name evidence="2" type="ORF">SAMEA3906487_03270</name>
</gene>
<sequence length="226" mass="24546">MIDKFQDSVQEAVADIPDGATVLVSGFGGAGHPTELLHALLAQGARDLTMVSNNAGNHELGLAALIKAERVRKMICSFPRGSHSYVFNQFYAEGRIELECVPQGTIAERLHAAGAGLGGFYTRTGYGTELAKGKDVREIDGQWYVFERPLHADYALVLAEKGDRWGNLTYNKTARNFGPVMCQAAKTSIVQVKHKVELGDLDPEVIVTPGIFVQRVVVVSNPQFSS</sequence>
<dbReference type="InterPro" id="IPR037171">
    <property type="entry name" value="NagB/RpiA_transferase-like"/>
</dbReference>
<reference evidence="2 3" key="1">
    <citation type="submission" date="2016-04" db="EMBL/GenBank/DDBJ databases">
        <authorList>
            <consortium name="Pathogen Informatics"/>
        </authorList>
    </citation>
    <scope>NUCLEOTIDE SEQUENCE [LARGE SCALE GENOMIC DNA]</scope>
    <source>
        <strain evidence="2 3">H044680328</strain>
    </source>
</reference>
<organism evidence="2 3">
    <name type="scientific">Bordetella trematum</name>
    <dbReference type="NCBI Taxonomy" id="123899"/>
    <lineage>
        <taxon>Bacteria</taxon>
        <taxon>Pseudomonadati</taxon>
        <taxon>Pseudomonadota</taxon>
        <taxon>Betaproteobacteria</taxon>
        <taxon>Burkholderiales</taxon>
        <taxon>Alcaligenaceae</taxon>
        <taxon>Bordetella</taxon>
    </lineage>
</organism>
<keyword evidence="3" id="KW-1185">Reference proteome</keyword>
<dbReference type="InterPro" id="IPR012792">
    <property type="entry name" value="3-oxoacid_CoA-transf_A"/>
</dbReference>
<dbReference type="Gene3D" id="3.40.1080.10">
    <property type="entry name" value="Glutaconate Coenzyme A-transferase"/>
    <property type="match status" value="1"/>
</dbReference>
<dbReference type="PANTHER" id="PTHR13707:SF60">
    <property type="entry name" value="ACETATE COA-TRANSFERASE SUBUNIT ALPHA"/>
    <property type="match status" value="1"/>
</dbReference>
<evidence type="ECO:0000256" key="1">
    <source>
        <dbReference type="ARBA" id="ARBA00022679"/>
    </source>
</evidence>
<name>A0A157MGM5_9BORD</name>
<dbReference type="Proteomes" id="UP000076825">
    <property type="component" value="Chromosome 1"/>
</dbReference>
<dbReference type="GO" id="GO:0047569">
    <property type="term" value="F:3-oxoadipate CoA-transferase activity"/>
    <property type="evidence" value="ECO:0007669"/>
    <property type="project" value="UniProtKB-EC"/>
</dbReference>
<dbReference type="PANTHER" id="PTHR13707">
    <property type="entry name" value="KETOACID-COENZYME A TRANSFERASE"/>
    <property type="match status" value="1"/>
</dbReference>
<dbReference type="SUPFAM" id="SSF100950">
    <property type="entry name" value="NagB/RpiA/CoA transferase-like"/>
    <property type="match status" value="1"/>
</dbReference>
<dbReference type="STRING" id="123899.SAMEA3906487_03270"/>
<evidence type="ECO:0000313" key="2">
    <source>
        <dbReference type="EMBL" id="SAI72565.1"/>
    </source>
</evidence>
<protein>
    <submittedName>
        <fullName evidence="2">3-oxoadipate CoA-transferase subunit A</fullName>
        <ecNumber evidence="2">2.8.3.6</ecNumber>
    </submittedName>
</protein>
<dbReference type="InterPro" id="IPR004165">
    <property type="entry name" value="CoA_trans_fam_I"/>
</dbReference>
<dbReference type="PATRIC" id="fig|123899.6.peg.3267"/>